<proteinExistence type="predicted"/>
<protein>
    <submittedName>
        <fullName evidence="1">Protein ImuA</fullName>
    </submittedName>
</protein>
<dbReference type="EMBL" id="FOGU01000014">
    <property type="protein sequence ID" value="SES38446.1"/>
    <property type="molecule type" value="Genomic_DNA"/>
</dbReference>
<dbReference type="SUPFAM" id="SSF52540">
    <property type="entry name" value="P-loop containing nucleoside triphosphate hydrolases"/>
    <property type="match status" value="1"/>
</dbReference>
<gene>
    <name evidence="1" type="ORF">SAMN04490244_11430</name>
</gene>
<reference evidence="1 2" key="1">
    <citation type="submission" date="2016-10" db="EMBL/GenBank/DDBJ databases">
        <authorList>
            <person name="de Groot N.N."/>
        </authorList>
    </citation>
    <scope>NUCLEOTIDE SEQUENCE [LARGE SCALE GENOMIC DNA]</scope>
    <source>
        <strain evidence="1 2">DSM 23042</strain>
    </source>
</reference>
<dbReference type="Proteomes" id="UP000198885">
    <property type="component" value="Unassembled WGS sequence"/>
</dbReference>
<evidence type="ECO:0000313" key="2">
    <source>
        <dbReference type="Proteomes" id="UP000198885"/>
    </source>
</evidence>
<dbReference type="AlphaFoldDB" id="A0A1H9WX02"/>
<organism evidence="1 2">
    <name type="scientific">Tranquillimonas rosea</name>
    <dbReference type="NCBI Taxonomy" id="641238"/>
    <lineage>
        <taxon>Bacteria</taxon>
        <taxon>Pseudomonadati</taxon>
        <taxon>Pseudomonadota</taxon>
        <taxon>Alphaproteobacteria</taxon>
        <taxon>Rhodobacterales</taxon>
        <taxon>Roseobacteraceae</taxon>
        <taxon>Tranquillimonas</taxon>
    </lineage>
</organism>
<name>A0A1H9WX02_9RHOB</name>
<dbReference type="InterPro" id="IPR027417">
    <property type="entry name" value="P-loop_NTPase"/>
</dbReference>
<dbReference type="STRING" id="641238.SAMN04490244_11430"/>
<keyword evidence="2" id="KW-1185">Reference proteome</keyword>
<sequence>MASAPAPHMLTRASHRAPEPHGLRFVGDLTLAPARVHEFCGLSRRTLAMIAAGRTEGSVMWIAPSWTLGGPHPEGFMPFVDPGRVVFVAPKRAEDLLWCMEEVLRSGIVTATVADLPDPPSLTAVRRLHLAAETGAAASGAPPLGILLTPEGAAQGVESRWALSPRHHGQTALSWRLERLRARTAPPASWAVSPGKGGLVAETAA</sequence>
<accession>A0A1H9WX02</accession>
<dbReference type="RefSeq" id="WP_235859932.1">
    <property type="nucleotide sequence ID" value="NZ_FOGU01000014.1"/>
</dbReference>
<dbReference type="Gene3D" id="3.40.50.300">
    <property type="entry name" value="P-loop containing nucleotide triphosphate hydrolases"/>
    <property type="match status" value="1"/>
</dbReference>
<evidence type="ECO:0000313" key="1">
    <source>
        <dbReference type="EMBL" id="SES38446.1"/>
    </source>
</evidence>